<comment type="caution">
    <text evidence="1">The sequence shown here is derived from an EMBL/GenBank/DDBJ whole genome shotgun (WGS) entry which is preliminary data.</text>
</comment>
<proteinExistence type="predicted"/>
<keyword evidence="2" id="KW-1185">Reference proteome</keyword>
<accession>A0ABS1CIL0</accession>
<evidence type="ECO:0000313" key="2">
    <source>
        <dbReference type="Proteomes" id="UP000748752"/>
    </source>
</evidence>
<dbReference type="EMBL" id="NRRV01000032">
    <property type="protein sequence ID" value="MBK1631760.1"/>
    <property type="molecule type" value="Genomic_DNA"/>
</dbReference>
<protein>
    <submittedName>
        <fullName evidence="1">Uncharacterized protein</fullName>
    </submittedName>
</protein>
<dbReference type="Proteomes" id="UP000748752">
    <property type="component" value="Unassembled WGS sequence"/>
</dbReference>
<organism evidence="1 2">
    <name type="scientific">Thiohalocapsa halophila</name>
    <dbReference type="NCBI Taxonomy" id="69359"/>
    <lineage>
        <taxon>Bacteria</taxon>
        <taxon>Pseudomonadati</taxon>
        <taxon>Pseudomonadota</taxon>
        <taxon>Gammaproteobacteria</taxon>
        <taxon>Chromatiales</taxon>
        <taxon>Chromatiaceae</taxon>
        <taxon>Thiohalocapsa</taxon>
    </lineage>
</organism>
<dbReference type="RefSeq" id="WP_207148017.1">
    <property type="nucleotide sequence ID" value="NZ_NRRV01000032.1"/>
</dbReference>
<gene>
    <name evidence="1" type="ORF">CKO31_13640</name>
</gene>
<name>A0ABS1CIL0_9GAMM</name>
<evidence type="ECO:0000313" key="1">
    <source>
        <dbReference type="EMBL" id="MBK1631760.1"/>
    </source>
</evidence>
<feature type="non-terminal residue" evidence="1">
    <location>
        <position position="1"/>
    </location>
</feature>
<sequence length="78" mass="8811">PQRTMPTFTPALARQPGTGFWLYGPEIFKTYYRRHNLRADTASTISVDHIKTLSKELRDAYTMVLRLGTGHGSDDARG</sequence>
<reference evidence="1 2" key="1">
    <citation type="journal article" date="2020" name="Microorganisms">
        <title>Osmotic Adaptation and Compatible Solute Biosynthesis of Phototrophic Bacteria as Revealed from Genome Analyses.</title>
        <authorList>
            <person name="Imhoff J.F."/>
            <person name="Rahn T."/>
            <person name="Kunzel S."/>
            <person name="Keller A."/>
            <person name="Neulinger S.C."/>
        </authorList>
    </citation>
    <scope>NUCLEOTIDE SEQUENCE [LARGE SCALE GENOMIC DNA]</scope>
    <source>
        <strain evidence="1 2">DSM 6210</strain>
    </source>
</reference>